<dbReference type="InterPro" id="IPR031107">
    <property type="entry name" value="Small_HSP"/>
</dbReference>
<reference evidence="4 5" key="1">
    <citation type="submission" date="2016-10" db="EMBL/GenBank/DDBJ databases">
        <authorList>
            <person name="de Groot N.N."/>
        </authorList>
    </citation>
    <scope>NUCLEOTIDE SEQUENCE [LARGE SCALE GENOMIC DNA]</scope>
    <source>
        <strain evidence="4 5">DSM 23142</strain>
    </source>
</reference>
<evidence type="ECO:0000256" key="1">
    <source>
        <dbReference type="PROSITE-ProRule" id="PRU00285"/>
    </source>
</evidence>
<dbReference type="InterPro" id="IPR008978">
    <property type="entry name" value="HSP20-like_chaperone"/>
</dbReference>
<evidence type="ECO:0000313" key="5">
    <source>
        <dbReference type="Proteomes" id="UP000199009"/>
    </source>
</evidence>
<name>A0A1G8DFU6_9MICO</name>
<evidence type="ECO:0000256" key="2">
    <source>
        <dbReference type="RuleBase" id="RU003616"/>
    </source>
</evidence>
<dbReference type="Proteomes" id="UP000199009">
    <property type="component" value="Chromosome I"/>
</dbReference>
<dbReference type="RefSeq" id="WP_091492551.1">
    <property type="nucleotide sequence ID" value="NZ_LT629692.1"/>
</dbReference>
<dbReference type="SUPFAM" id="SSF49764">
    <property type="entry name" value="HSP20-like chaperones"/>
    <property type="match status" value="1"/>
</dbReference>
<dbReference type="Pfam" id="PF00011">
    <property type="entry name" value="HSP20"/>
    <property type="match status" value="1"/>
</dbReference>
<dbReference type="InterPro" id="IPR002068">
    <property type="entry name" value="A-crystallin/Hsp20_dom"/>
</dbReference>
<keyword evidence="5" id="KW-1185">Reference proteome</keyword>
<comment type="similarity">
    <text evidence="1 2">Belongs to the small heat shock protein (HSP20) family.</text>
</comment>
<keyword evidence="4" id="KW-0346">Stress response</keyword>
<accession>A0A1G8DFU6</accession>
<dbReference type="PANTHER" id="PTHR11527">
    <property type="entry name" value="HEAT-SHOCK PROTEIN 20 FAMILY MEMBER"/>
    <property type="match status" value="1"/>
</dbReference>
<dbReference type="PROSITE" id="PS01031">
    <property type="entry name" value="SHSP"/>
    <property type="match status" value="1"/>
</dbReference>
<organism evidence="4 5">
    <name type="scientific">Microbacterium pygmaeum</name>
    <dbReference type="NCBI Taxonomy" id="370764"/>
    <lineage>
        <taxon>Bacteria</taxon>
        <taxon>Bacillati</taxon>
        <taxon>Actinomycetota</taxon>
        <taxon>Actinomycetes</taxon>
        <taxon>Micrococcales</taxon>
        <taxon>Microbacteriaceae</taxon>
        <taxon>Microbacterium</taxon>
    </lineage>
</organism>
<feature type="domain" description="SHSP" evidence="3">
    <location>
        <begin position="21"/>
        <end position="132"/>
    </location>
</feature>
<evidence type="ECO:0000313" key="4">
    <source>
        <dbReference type="EMBL" id="SDH56546.1"/>
    </source>
</evidence>
<sequence length="144" mass="15330">MAVTLDPFAELDRLASGLLGARPGPRVMPVDLYRDADRYVLNADLPGVDPGTVDVDVDGQLLTIRAQRTADTGHVGKWLVQERPGGSYLRQFSIGEGVDITGISASYDNGVLSVVLPVSEKAKPRKIEVHAASASTDSQKTLTS</sequence>
<dbReference type="AlphaFoldDB" id="A0A1G8DFU6"/>
<evidence type="ECO:0000259" key="3">
    <source>
        <dbReference type="PROSITE" id="PS01031"/>
    </source>
</evidence>
<dbReference type="CDD" id="cd06464">
    <property type="entry name" value="ACD_sHsps-like"/>
    <property type="match status" value="1"/>
</dbReference>
<dbReference type="EMBL" id="LT629692">
    <property type="protein sequence ID" value="SDH56546.1"/>
    <property type="molecule type" value="Genomic_DNA"/>
</dbReference>
<proteinExistence type="inferred from homology"/>
<dbReference type="STRING" id="370764.SAMN04489810_3336"/>
<dbReference type="Gene3D" id="2.60.40.790">
    <property type="match status" value="1"/>
</dbReference>
<protein>
    <submittedName>
        <fullName evidence="4">Heat shock protein Hsp20</fullName>
    </submittedName>
</protein>
<dbReference type="OrthoDB" id="5242916at2"/>
<gene>
    <name evidence="4" type="ORF">SAMN04489810_3336</name>
</gene>